<evidence type="ECO:0000313" key="2">
    <source>
        <dbReference type="Proteomes" id="UP001186974"/>
    </source>
</evidence>
<protein>
    <submittedName>
        <fullName evidence="1">Uncharacterized protein</fullName>
    </submittedName>
</protein>
<feature type="non-terminal residue" evidence="1">
    <location>
        <position position="321"/>
    </location>
</feature>
<comment type="caution">
    <text evidence="1">The sequence shown here is derived from an EMBL/GenBank/DDBJ whole genome shotgun (WGS) entry which is preliminary data.</text>
</comment>
<sequence length="321" mass="35545">TLTKGKKYRLRLINTSVDNNIRVSLDNHQFQVITSDFVPIKPFYTNWVLLGIGQRYDVIINANQTAGNYWFRAEVATACASANNFYGRSIFSYSGVASGTPSSTAFTAPGGCVDEVTTPFVSNTVPSATFLDQAKNLNVDLNIEQLTTNGKNIVFWGINLTSIDIDWRKPTLQYVKEGNTSYPSAYNLIEIPQPGVWTYWIIQETDGTKVPIPHPIHLHGHDFYVLGTGTGIFDKTADMGNLNFANPTRRDVAFLPGQGWVVLAFPADNPGAWLMHCHIAWHISQGLGVQFLESKGSINLPGGDWDNTCTNWSKYYNGNPA</sequence>
<evidence type="ECO:0000313" key="1">
    <source>
        <dbReference type="EMBL" id="KAK3066390.1"/>
    </source>
</evidence>
<dbReference type="EMBL" id="JAWDJW010005867">
    <property type="protein sequence ID" value="KAK3066390.1"/>
    <property type="molecule type" value="Genomic_DNA"/>
</dbReference>
<proteinExistence type="predicted"/>
<feature type="non-terminal residue" evidence="1">
    <location>
        <position position="1"/>
    </location>
</feature>
<accession>A0ACC3DEJ9</accession>
<reference evidence="1" key="1">
    <citation type="submission" date="2024-09" db="EMBL/GenBank/DDBJ databases">
        <title>Black Yeasts Isolated from many extreme environments.</title>
        <authorList>
            <person name="Coleine C."/>
            <person name="Stajich J.E."/>
            <person name="Selbmann L."/>
        </authorList>
    </citation>
    <scope>NUCLEOTIDE SEQUENCE</scope>
    <source>
        <strain evidence="1">CCFEE 5737</strain>
    </source>
</reference>
<gene>
    <name evidence="1" type="ORF">LTS18_001767</name>
</gene>
<keyword evidence="2" id="KW-1185">Reference proteome</keyword>
<dbReference type="Proteomes" id="UP001186974">
    <property type="component" value="Unassembled WGS sequence"/>
</dbReference>
<organism evidence="1 2">
    <name type="scientific">Coniosporium uncinatum</name>
    <dbReference type="NCBI Taxonomy" id="93489"/>
    <lineage>
        <taxon>Eukaryota</taxon>
        <taxon>Fungi</taxon>
        <taxon>Dikarya</taxon>
        <taxon>Ascomycota</taxon>
        <taxon>Pezizomycotina</taxon>
        <taxon>Dothideomycetes</taxon>
        <taxon>Dothideomycetes incertae sedis</taxon>
        <taxon>Coniosporium</taxon>
    </lineage>
</organism>
<name>A0ACC3DEJ9_9PEZI</name>